<reference evidence="2" key="1">
    <citation type="submission" date="2021-06" db="EMBL/GenBank/DDBJ databases">
        <authorList>
            <person name="Kallberg Y."/>
            <person name="Tangrot J."/>
            <person name="Rosling A."/>
        </authorList>
    </citation>
    <scope>NUCLEOTIDE SEQUENCE</scope>
    <source>
        <strain evidence="2">87-6 pot B 2015</strain>
    </source>
</reference>
<protein>
    <submittedName>
        <fullName evidence="2">6617_t:CDS:1</fullName>
    </submittedName>
</protein>
<evidence type="ECO:0000313" key="3">
    <source>
        <dbReference type="Proteomes" id="UP000789375"/>
    </source>
</evidence>
<proteinExistence type="predicted"/>
<feature type="non-terminal residue" evidence="2">
    <location>
        <position position="289"/>
    </location>
</feature>
<organism evidence="2 3">
    <name type="scientific">Funneliformis mosseae</name>
    <name type="common">Endomycorrhizal fungus</name>
    <name type="synonym">Glomus mosseae</name>
    <dbReference type="NCBI Taxonomy" id="27381"/>
    <lineage>
        <taxon>Eukaryota</taxon>
        <taxon>Fungi</taxon>
        <taxon>Fungi incertae sedis</taxon>
        <taxon>Mucoromycota</taxon>
        <taxon>Glomeromycotina</taxon>
        <taxon>Glomeromycetes</taxon>
        <taxon>Glomerales</taxon>
        <taxon>Glomeraceae</taxon>
        <taxon>Funneliformis</taxon>
    </lineage>
</organism>
<evidence type="ECO:0000256" key="1">
    <source>
        <dbReference type="SAM" id="Phobius"/>
    </source>
</evidence>
<dbReference type="EMBL" id="CAJVPP010004732">
    <property type="protein sequence ID" value="CAG8654505.1"/>
    <property type="molecule type" value="Genomic_DNA"/>
</dbReference>
<sequence>LPSNQELHEPGFLLRTSNSLMPVLIRASTIVAGVIMCNAYVNRERGSVTSCIDKIFLCGQTIWKTTPKMTLIVKETVFVKTPTFFLVKRTRMKNLSISLRFFINTRLHAADESSRKLLRNLNRIIKDAGCPKDSRAMIVCKSLGILSSKNVSYKRKSLPISSNVKNGLGIKVALLKEIQRVLKKSLAVIWNTWDSKIHWNSSIRRYKRSLSEFRHQPSFRNYWPKDENLNVSATKTPFSVRNESLKKASYVWFSETGTETIFARDLRITSLDHTPIKANKASTTIKGKE</sequence>
<feature type="transmembrane region" description="Helical" evidence="1">
    <location>
        <begin position="20"/>
        <end position="41"/>
    </location>
</feature>
<name>A0A9N9H3R0_FUNMO</name>
<keyword evidence="1" id="KW-0472">Membrane</keyword>
<keyword evidence="1" id="KW-0812">Transmembrane</keyword>
<dbReference type="AlphaFoldDB" id="A0A9N9H3R0"/>
<evidence type="ECO:0000313" key="2">
    <source>
        <dbReference type="EMBL" id="CAG8654505.1"/>
    </source>
</evidence>
<dbReference type="Proteomes" id="UP000789375">
    <property type="component" value="Unassembled WGS sequence"/>
</dbReference>
<accession>A0A9N9H3R0</accession>
<comment type="caution">
    <text evidence="2">The sequence shown here is derived from an EMBL/GenBank/DDBJ whole genome shotgun (WGS) entry which is preliminary data.</text>
</comment>
<gene>
    <name evidence="2" type="ORF">FMOSSE_LOCUS11636</name>
</gene>
<keyword evidence="3" id="KW-1185">Reference proteome</keyword>
<keyword evidence="1" id="KW-1133">Transmembrane helix</keyword>